<name>A0A897N020_9EURY</name>
<protein>
    <submittedName>
        <fullName evidence="4">Thioredoxin reductase</fullName>
    </submittedName>
</protein>
<evidence type="ECO:0000256" key="2">
    <source>
        <dbReference type="ARBA" id="ARBA00023002"/>
    </source>
</evidence>
<dbReference type="AlphaFoldDB" id="A0A897N020"/>
<dbReference type="PRINTS" id="PR00368">
    <property type="entry name" value="FADPNR"/>
</dbReference>
<evidence type="ECO:0000313" key="5">
    <source>
        <dbReference type="Proteomes" id="UP000663525"/>
    </source>
</evidence>
<keyword evidence="2" id="KW-0560">Oxidoreductase</keyword>
<dbReference type="InterPro" id="IPR023753">
    <property type="entry name" value="FAD/NAD-binding_dom"/>
</dbReference>
<dbReference type="Pfam" id="PF07992">
    <property type="entry name" value="Pyr_redox_2"/>
    <property type="match status" value="1"/>
</dbReference>
<dbReference type="GeneID" id="68855290"/>
<keyword evidence="1" id="KW-0285">Flavoprotein</keyword>
<dbReference type="EMBL" id="CP064787">
    <property type="protein sequence ID" value="QSG06037.1"/>
    <property type="molecule type" value="Genomic_DNA"/>
</dbReference>
<dbReference type="InterPro" id="IPR036188">
    <property type="entry name" value="FAD/NAD-bd_sf"/>
</dbReference>
<dbReference type="Proteomes" id="UP000663525">
    <property type="component" value="Chromosome"/>
</dbReference>
<dbReference type="PANTHER" id="PTHR48105">
    <property type="entry name" value="THIOREDOXIN REDUCTASE 1-RELATED-RELATED"/>
    <property type="match status" value="1"/>
</dbReference>
<dbReference type="PRINTS" id="PR00469">
    <property type="entry name" value="PNDRDTASEII"/>
</dbReference>
<sequence length="358" mass="39023">MSDETDLHEYEVVVVGGGPAGMTAALYSTRLGHRTAIVSRGGGRAAMMQEVHNLLGIREETSGMELLQIGQEQLDAYGCDSYRDMITSCSRPEDDEKRFRLSGNSADYAAEMVVLATGFNDVRPDPPLPRTGRGLHYCLHCDAHMFVDEPVYVMGHGESAVHVAAIMLNFTDEVDLLTRGKEPEWSDDSAAVLENHPIDVIHADVTGVQNGEDGWLKALEFEDSVGQRPTSSRTESADDKTREYRGGFAMYGAAYNNGLARELGCAINDDGTIEVGDHGETTVDGVYAVGDCTPGHNQLPIALGQGAKAGIDIHFQLRDFPREPEKLADLGAVRNEEVPGIPDELLEQAVDFHTYERQ</sequence>
<reference evidence="4" key="1">
    <citation type="submission" date="2020-11" db="EMBL/GenBank/DDBJ databases">
        <title>Carbohydrate-dependent, anaerobic sulfur respiration: A novel catabolism in halophilic archaea.</title>
        <authorList>
            <person name="Sorokin D.Y."/>
            <person name="Messina E."/>
            <person name="Smedile F."/>
            <person name="La Cono V."/>
            <person name="Hallsworth J.E."/>
            <person name="Yakimov M.M."/>
        </authorList>
    </citation>
    <scope>NUCLEOTIDE SEQUENCE</scope>
    <source>
        <strain evidence="4">HSR12-1</strain>
    </source>
</reference>
<dbReference type="GO" id="GO:0016491">
    <property type="term" value="F:oxidoreductase activity"/>
    <property type="evidence" value="ECO:0007669"/>
    <property type="project" value="UniProtKB-KW"/>
</dbReference>
<evidence type="ECO:0000313" key="4">
    <source>
        <dbReference type="EMBL" id="QSG06037.1"/>
    </source>
</evidence>
<dbReference type="Gene3D" id="3.50.50.60">
    <property type="entry name" value="FAD/NAD(P)-binding domain"/>
    <property type="match status" value="2"/>
</dbReference>
<evidence type="ECO:0000259" key="3">
    <source>
        <dbReference type="Pfam" id="PF07992"/>
    </source>
</evidence>
<accession>A0A897N020</accession>
<proteinExistence type="predicted"/>
<dbReference type="SUPFAM" id="SSF51905">
    <property type="entry name" value="FAD/NAD(P)-binding domain"/>
    <property type="match status" value="2"/>
</dbReference>
<dbReference type="InterPro" id="IPR050097">
    <property type="entry name" value="Ferredoxin-NADP_redctase_2"/>
</dbReference>
<organism evidence="4 5">
    <name type="scientific">Halapricum desulfuricans</name>
    <dbReference type="NCBI Taxonomy" id="2841257"/>
    <lineage>
        <taxon>Archaea</taxon>
        <taxon>Methanobacteriati</taxon>
        <taxon>Methanobacteriota</taxon>
        <taxon>Stenosarchaea group</taxon>
        <taxon>Halobacteria</taxon>
        <taxon>Halobacteriales</taxon>
        <taxon>Haloarculaceae</taxon>
        <taxon>Halapricum</taxon>
    </lineage>
</organism>
<evidence type="ECO:0000256" key="1">
    <source>
        <dbReference type="ARBA" id="ARBA00022630"/>
    </source>
</evidence>
<gene>
    <name evidence="4" type="primary">trxB2</name>
    <name evidence="4" type="ORF">HSR121_1700</name>
</gene>
<dbReference type="RefSeq" id="WP_229112396.1">
    <property type="nucleotide sequence ID" value="NZ_CP064787.1"/>
</dbReference>
<feature type="domain" description="FAD/NAD(P)-binding" evidence="3">
    <location>
        <begin position="10"/>
        <end position="306"/>
    </location>
</feature>